<keyword evidence="1" id="KW-0732">Signal</keyword>
<dbReference type="InterPro" id="IPR036278">
    <property type="entry name" value="Sialidase_sf"/>
</dbReference>
<name>B4CW32_9BACT</name>
<organism evidence="2 3">
    <name type="scientific">Chthoniobacter flavus Ellin428</name>
    <dbReference type="NCBI Taxonomy" id="497964"/>
    <lineage>
        <taxon>Bacteria</taxon>
        <taxon>Pseudomonadati</taxon>
        <taxon>Verrucomicrobiota</taxon>
        <taxon>Spartobacteria</taxon>
        <taxon>Chthoniobacterales</taxon>
        <taxon>Chthoniobacteraceae</taxon>
        <taxon>Chthoniobacter</taxon>
    </lineage>
</organism>
<comment type="caution">
    <text evidence="2">The sequence shown here is derived from an EMBL/GenBank/DDBJ whole genome shotgun (WGS) entry which is preliminary data.</text>
</comment>
<dbReference type="SUPFAM" id="SSF50939">
    <property type="entry name" value="Sialidases"/>
    <property type="match status" value="1"/>
</dbReference>
<feature type="signal peptide" evidence="1">
    <location>
        <begin position="1"/>
        <end position="36"/>
    </location>
</feature>
<evidence type="ECO:0008006" key="4">
    <source>
        <dbReference type="Google" id="ProtNLM"/>
    </source>
</evidence>
<dbReference type="eggNOG" id="COG4409">
    <property type="taxonomic scope" value="Bacteria"/>
</dbReference>
<evidence type="ECO:0000313" key="3">
    <source>
        <dbReference type="Proteomes" id="UP000005824"/>
    </source>
</evidence>
<evidence type="ECO:0000256" key="1">
    <source>
        <dbReference type="SAM" id="SignalP"/>
    </source>
</evidence>
<protein>
    <recommendedName>
        <fullName evidence="4">Exo-alpha-sialidase</fullName>
    </recommendedName>
</protein>
<feature type="chain" id="PRO_5002802777" description="Exo-alpha-sialidase" evidence="1">
    <location>
        <begin position="37"/>
        <end position="375"/>
    </location>
</feature>
<dbReference type="EMBL" id="ABVL01000002">
    <property type="protein sequence ID" value="EDY21624.1"/>
    <property type="molecule type" value="Genomic_DNA"/>
</dbReference>
<evidence type="ECO:0000313" key="2">
    <source>
        <dbReference type="EMBL" id="EDY21624.1"/>
    </source>
</evidence>
<gene>
    <name evidence="2" type="ORF">CfE428DRAFT_0869</name>
</gene>
<dbReference type="InParanoid" id="B4CW32"/>
<dbReference type="Gene3D" id="2.120.10.10">
    <property type="match status" value="1"/>
</dbReference>
<dbReference type="STRING" id="497964.CfE428DRAFT_0869"/>
<accession>B4CW32</accession>
<keyword evidence="3" id="KW-1185">Reference proteome</keyword>
<proteinExistence type="predicted"/>
<reference evidence="2 3" key="1">
    <citation type="journal article" date="2011" name="J. Bacteriol.">
        <title>Genome sequence of Chthoniobacter flavus Ellin428, an aerobic heterotrophic soil bacterium.</title>
        <authorList>
            <person name="Kant R."/>
            <person name="van Passel M.W."/>
            <person name="Palva A."/>
            <person name="Lucas S."/>
            <person name="Lapidus A."/>
            <person name="Glavina Del Rio T."/>
            <person name="Dalin E."/>
            <person name="Tice H."/>
            <person name="Bruce D."/>
            <person name="Goodwin L."/>
            <person name="Pitluck S."/>
            <person name="Larimer F.W."/>
            <person name="Land M.L."/>
            <person name="Hauser L."/>
            <person name="Sangwan P."/>
            <person name="de Vos W.M."/>
            <person name="Janssen P.H."/>
            <person name="Smidt H."/>
        </authorList>
    </citation>
    <scope>NUCLEOTIDE SEQUENCE [LARGE SCALE GENOMIC DNA]</scope>
    <source>
        <strain evidence="2 3">Ellin428</strain>
    </source>
</reference>
<sequence length="375" mass="39951" precursor="true">MIRSTFPMNTFIAFLPRTRGLCLLGALFFSLAGARAAETADRVKVVHVPGAANVMKAERGTDGTIHLLFDANGGPNYVRSTDGGATFSAPLSVVDEAARKPGLEYATWDMAIGQDGRVHVVMGTNAWKLKLPQEQWGMQYATLAAGAKTFTPVRNLNHKPSEGYSLAASGSGAVTASFLSGKVYTMASRDGGENFSPYAEVNPLIDPCKCCTTSTTYGPDGRLALIYREETNNERDIYLVLADRNGQQKRTRISATSWQLQACPMTYFTIRGTPTGFVTAWPTKGQIYFARLDKDGTVLPPGEIPTPGRSGMRTGVVALSAPDGVSLVVWKSQDVLGWQLYDVAGAPLGKPGSVPSRGSGAAAVVLGNGKFAVFP</sequence>
<dbReference type="CDD" id="cd15482">
    <property type="entry name" value="Sialidase_non-viral"/>
    <property type="match status" value="1"/>
</dbReference>
<dbReference type="AlphaFoldDB" id="B4CW32"/>
<dbReference type="Proteomes" id="UP000005824">
    <property type="component" value="Unassembled WGS sequence"/>
</dbReference>